<feature type="transmembrane region" description="Helical" evidence="7">
    <location>
        <begin position="256"/>
        <end position="272"/>
    </location>
</feature>
<feature type="domain" description="Concentrative nucleoside transporter C-terminal" evidence="9">
    <location>
        <begin position="158"/>
        <end position="366"/>
    </location>
</feature>
<evidence type="ECO:0000259" key="8">
    <source>
        <dbReference type="Pfam" id="PF01773"/>
    </source>
</evidence>
<keyword evidence="4 7" id="KW-0812">Transmembrane</keyword>
<keyword evidence="5 7" id="KW-1133">Transmembrane helix</keyword>
<dbReference type="PANTHER" id="PTHR10590">
    <property type="entry name" value="SODIUM/NUCLEOSIDE COTRANSPORTER"/>
    <property type="match status" value="1"/>
</dbReference>
<dbReference type="EMBL" id="UINC01001524">
    <property type="protein sequence ID" value="SUZ82811.1"/>
    <property type="molecule type" value="Genomic_DNA"/>
</dbReference>
<feature type="transmembrane region" description="Helical" evidence="7">
    <location>
        <begin position="348"/>
        <end position="369"/>
    </location>
</feature>
<proteinExistence type="inferred from homology"/>
<dbReference type="Pfam" id="PF07670">
    <property type="entry name" value="Gate"/>
    <property type="match status" value="1"/>
</dbReference>
<evidence type="ECO:0000256" key="1">
    <source>
        <dbReference type="ARBA" id="ARBA00004651"/>
    </source>
</evidence>
<reference evidence="11" key="1">
    <citation type="submission" date="2018-05" db="EMBL/GenBank/DDBJ databases">
        <authorList>
            <person name="Lanie J.A."/>
            <person name="Ng W.-L."/>
            <person name="Kazmierczak K.M."/>
            <person name="Andrzejewski T.M."/>
            <person name="Davidsen T.M."/>
            <person name="Wayne K.J."/>
            <person name="Tettelin H."/>
            <person name="Glass J.I."/>
            <person name="Rusch D."/>
            <person name="Podicherti R."/>
            <person name="Tsui H.-C.T."/>
            <person name="Winkler M.E."/>
        </authorList>
    </citation>
    <scope>NUCLEOTIDE SEQUENCE</scope>
</reference>
<evidence type="ECO:0000259" key="10">
    <source>
        <dbReference type="Pfam" id="PF07670"/>
    </source>
</evidence>
<dbReference type="AlphaFoldDB" id="A0A381QTV8"/>
<accession>A0A381QTV8</accession>
<comment type="subcellular location">
    <subcellularLocation>
        <location evidence="1">Cell membrane</location>
        <topology evidence="1">Multi-pass membrane protein</topology>
    </subcellularLocation>
</comment>
<comment type="similarity">
    <text evidence="2">Belongs to the concentrative nucleoside transporter (CNT) (TC 2.A.41) family.</text>
</comment>
<feature type="domain" description="Concentrative nucleoside transporter N-terminal" evidence="8">
    <location>
        <begin position="2"/>
        <end position="48"/>
    </location>
</feature>
<evidence type="ECO:0000256" key="4">
    <source>
        <dbReference type="ARBA" id="ARBA00022692"/>
    </source>
</evidence>
<dbReference type="GO" id="GO:0005337">
    <property type="term" value="F:nucleoside transmembrane transporter activity"/>
    <property type="evidence" value="ECO:0007669"/>
    <property type="project" value="InterPro"/>
</dbReference>
<dbReference type="InterPro" id="IPR011657">
    <property type="entry name" value="CNT_C_dom"/>
</dbReference>
<dbReference type="InterPro" id="IPR002668">
    <property type="entry name" value="CNT_N_dom"/>
</dbReference>
<evidence type="ECO:0000259" key="9">
    <source>
        <dbReference type="Pfam" id="PF07662"/>
    </source>
</evidence>
<feature type="transmembrane region" description="Helical" evidence="7">
    <location>
        <begin position="130"/>
        <end position="149"/>
    </location>
</feature>
<evidence type="ECO:0000256" key="6">
    <source>
        <dbReference type="ARBA" id="ARBA00023136"/>
    </source>
</evidence>
<evidence type="ECO:0000256" key="2">
    <source>
        <dbReference type="ARBA" id="ARBA00009033"/>
    </source>
</evidence>
<dbReference type="Pfam" id="PF07662">
    <property type="entry name" value="Nucleos_tra2_C"/>
    <property type="match status" value="1"/>
</dbReference>
<evidence type="ECO:0000256" key="5">
    <source>
        <dbReference type="ARBA" id="ARBA00022989"/>
    </source>
</evidence>
<evidence type="ECO:0000256" key="7">
    <source>
        <dbReference type="SAM" id="Phobius"/>
    </source>
</evidence>
<evidence type="ECO:0000256" key="3">
    <source>
        <dbReference type="ARBA" id="ARBA00022475"/>
    </source>
</evidence>
<name>A0A381QTV8_9ZZZZ</name>
<evidence type="ECO:0000313" key="11">
    <source>
        <dbReference type="EMBL" id="SUZ82811.1"/>
    </source>
</evidence>
<dbReference type="GO" id="GO:0005886">
    <property type="term" value="C:plasma membrane"/>
    <property type="evidence" value="ECO:0007669"/>
    <property type="project" value="UniProtKB-SubCell"/>
</dbReference>
<dbReference type="GO" id="GO:0015293">
    <property type="term" value="F:symporter activity"/>
    <property type="evidence" value="ECO:0007669"/>
    <property type="project" value="TreeGrafter"/>
</dbReference>
<gene>
    <name evidence="11" type="ORF">METZ01_LOCUS35665</name>
</gene>
<feature type="domain" description="Nucleoside transporter/FeoB GTPase Gate" evidence="10">
    <location>
        <begin position="56"/>
        <end position="154"/>
    </location>
</feature>
<dbReference type="InterPro" id="IPR008276">
    <property type="entry name" value="C_nuclsd_transpt"/>
</dbReference>
<keyword evidence="3" id="KW-1003">Cell membrane</keyword>
<organism evidence="11">
    <name type="scientific">marine metagenome</name>
    <dbReference type="NCBI Taxonomy" id="408172"/>
    <lineage>
        <taxon>unclassified sequences</taxon>
        <taxon>metagenomes</taxon>
        <taxon>ecological metagenomes</taxon>
    </lineage>
</organism>
<feature type="transmembrane region" description="Helical" evidence="7">
    <location>
        <begin position="221"/>
        <end position="244"/>
    </location>
</feature>
<feature type="transmembrane region" description="Helical" evidence="7">
    <location>
        <begin position="52"/>
        <end position="73"/>
    </location>
</feature>
<evidence type="ECO:0008006" key="12">
    <source>
        <dbReference type="Google" id="ProtNLM"/>
    </source>
</evidence>
<feature type="transmembrane region" description="Helical" evidence="7">
    <location>
        <begin position="309"/>
        <end position="336"/>
    </location>
</feature>
<protein>
    <recommendedName>
        <fullName evidence="12">Concentrative nucleoside transporter C-terminal domain-containing protein</fullName>
    </recommendedName>
</protein>
<sequence length="371" mass="39303">MAFVVQFSIAIFALYLDFGKVVIQKISNGAQHVIDFSQEGISFVFGPLANEWSFAINALPIVIFFSALMSVLYHLRVMQVFVNVIGGAIRKIIGTKKIESMNAAANIFLGMDSSPLAVKPYLTKISEPQMFTIMVSGFASVAGTVLLAYAQMGAELKYLLAASFMSAPGGLLMAKIIMPDDEDNLPAQDNIEISSIKSPHSNVILAAAVGASDGVKLAVNIGAMLIAFVALIALFNGLIGGVGAFVGIEGLTMQKILGWVFSPLMFLLSIPWEEAQAAGALFGEKLILNEFVAYSHLTDYLSGMSEKTVAIVTFSLCGFANFASIAVLMGSIGSLLPEKKELIARFGIKAVAAGSLSNLMSAAFVGLLFGL</sequence>
<dbReference type="InterPro" id="IPR011642">
    <property type="entry name" value="Gate_dom"/>
</dbReference>
<dbReference type="Pfam" id="PF01773">
    <property type="entry name" value="Nucleos_tra2_N"/>
    <property type="match status" value="1"/>
</dbReference>
<keyword evidence="6 7" id="KW-0472">Membrane</keyword>
<dbReference type="PANTHER" id="PTHR10590:SF4">
    <property type="entry name" value="SOLUTE CARRIER FAMILY 28 MEMBER 3"/>
    <property type="match status" value="1"/>
</dbReference>